<keyword evidence="9" id="KW-0206">Cytoskeleton</keyword>
<dbReference type="SMART" id="SM00064">
    <property type="entry name" value="FYVE"/>
    <property type="match status" value="1"/>
</dbReference>
<reference evidence="15" key="3">
    <citation type="journal article" date="2014" name="Nature">
        <title>Elephant shark genome provides unique insights into gnathostome evolution.</title>
        <authorList>
            <consortium name="International Elephant Shark Genome Sequencing Consortium"/>
            <person name="Venkatesh B."/>
            <person name="Lee A.P."/>
            <person name="Ravi V."/>
            <person name="Maurya A.K."/>
            <person name="Lian M.M."/>
            <person name="Swann J.B."/>
            <person name="Ohta Y."/>
            <person name="Flajnik M.F."/>
            <person name="Sutoh Y."/>
            <person name="Kasahara M."/>
            <person name="Hoon S."/>
            <person name="Gangu V."/>
            <person name="Roy S.W."/>
            <person name="Irimia M."/>
            <person name="Korzh V."/>
            <person name="Kondrychyn I."/>
            <person name="Lim Z.W."/>
            <person name="Tay B.H."/>
            <person name="Tohari S."/>
            <person name="Kong K.W."/>
            <person name="Ho S."/>
            <person name="Lorente-Galdos B."/>
            <person name="Quilez J."/>
            <person name="Marques-Bonet T."/>
            <person name="Raney B.J."/>
            <person name="Ingham P.W."/>
            <person name="Tay A."/>
            <person name="Hillier L.W."/>
            <person name="Minx P."/>
            <person name="Boehm T."/>
            <person name="Wilson R.K."/>
            <person name="Brenner S."/>
            <person name="Warren W.C."/>
        </authorList>
    </citation>
    <scope>NUCLEOTIDE SEQUENCE [LARGE SCALE GENOMIC DNA]</scope>
</reference>
<dbReference type="FunFam" id="3.30.40.10:FF:000061">
    <property type="entry name" value="FYVE, RhoGEF and PH domain containing 1"/>
    <property type="match status" value="1"/>
</dbReference>
<keyword evidence="15" id="KW-1185">Reference proteome</keyword>
<dbReference type="PANTHER" id="PTHR12673:SF79">
    <property type="entry name" value="FYVE, RHOGEF AND PH DOMAIN-CONTAINING PROTEIN 1"/>
    <property type="match status" value="1"/>
</dbReference>
<keyword evidence="4" id="KW-0344">Guanine-nucleotide releasing factor</keyword>
<dbReference type="InterPro" id="IPR000306">
    <property type="entry name" value="Znf_FYVE"/>
</dbReference>
<evidence type="ECO:0000256" key="2">
    <source>
        <dbReference type="ARBA" id="ARBA00022490"/>
    </source>
</evidence>
<organism evidence="14 15">
    <name type="scientific">Callorhinchus milii</name>
    <name type="common">Ghost shark</name>
    <dbReference type="NCBI Taxonomy" id="7868"/>
    <lineage>
        <taxon>Eukaryota</taxon>
        <taxon>Metazoa</taxon>
        <taxon>Chordata</taxon>
        <taxon>Craniata</taxon>
        <taxon>Vertebrata</taxon>
        <taxon>Chondrichthyes</taxon>
        <taxon>Holocephali</taxon>
        <taxon>Chimaeriformes</taxon>
        <taxon>Callorhinchidae</taxon>
        <taxon>Callorhinchus</taxon>
    </lineage>
</organism>
<evidence type="ECO:0000256" key="3">
    <source>
        <dbReference type="ARBA" id="ARBA00022553"/>
    </source>
</evidence>
<evidence type="ECO:0000256" key="10">
    <source>
        <dbReference type="PROSITE-ProRule" id="PRU00091"/>
    </source>
</evidence>
<dbReference type="GO" id="GO:0005737">
    <property type="term" value="C:cytoplasm"/>
    <property type="evidence" value="ECO:0007669"/>
    <property type="project" value="TreeGrafter"/>
</dbReference>
<dbReference type="GO" id="GO:0046847">
    <property type="term" value="P:filopodium assembly"/>
    <property type="evidence" value="ECO:0007669"/>
    <property type="project" value="TreeGrafter"/>
</dbReference>
<dbReference type="GO" id="GO:0008270">
    <property type="term" value="F:zinc ion binding"/>
    <property type="evidence" value="ECO:0007669"/>
    <property type="project" value="UniProtKB-KW"/>
</dbReference>
<name>A0A4W3GKU2_CALMI</name>
<dbReference type="GeneTree" id="ENSGT00940000159438"/>
<dbReference type="InterPro" id="IPR013083">
    <property type="entry name" value="Znf_RING/FYVE/PHD"/>
</dbReference>
<evidence type="ECO:0000256" key="11">
    <source>
        <dbReference type="SAM" id="MobiDB-lite"/>
    </source>
</evidence>
<evidence type="ECO:0000256" key="6">
    <source>
        <dbReference type="ARBA" id="ARBA00022737"/>
    </source>
</evidence>
<dbReference type="SUPFAM" id="SSF50729">
    <property type="entry name" value="PH domain-like"/>
    <property type="match status" value="1"/>
</dbReference>
<evidence type="ECO:0000313" key="14">
    <source>
        <dbReference type="Ensembl" id="ENSCMIP00000003991.1"/>
    </source>
</evidence>
<dbReference type="InterPro" id="IPR011993">
    <property type="entry name" value="PH-like_dom_sf"/>
</dbReference>
<evidence type="ECO:0000256" key="1">
    <source>
        <dbReference type="ARBA" id="ARBA00004245"/>
    </source>
</evidence>
<evidence type="ECO:0000256" key="7">
    <source>
        <dbReference type="ARBA" id="ARBA00022771"/>
    </source>
</evidence>
<proteinExistence type="predicted"/>
<reference evidence="15" key="1">
    <citation type="journal article" date="2006" name="Science">
        <title>Ancient noncoding elements conserved in the human genome.</title>
        <authorList>
            <person name="Venkatesh B."/>
            <person name="Kirkness E.F."/>
            <person name="Loh Y.H."/>
            <person name="Halpern A.L."/>
            <person name="Lee A.P."/>
            <person name="Johnson J."/>
            <person name="Dandona N."/>
            <person name="Viswanathan L.D."/>
            <person name="Tay A."/>
            <person name="Venter J.C."/>
            <person name="Strausberg R.L."/>
            <person name="Brenner S."/>
        </authorList>
    </citation>
    <scope>NUCLEOTIDE SEQUENCE [LARGE SCALE GENOMIC DNA]</scope>
</reference>
<dbReference type="InterPro" id="IPR001849">
    <property type="entry name" value="PH_domain"/>
</dbReference>
<protein>
    <submittedName>
        <fullName evidence="14">FYVE, RhoGEF and PH domain-containing protein 1-like</fullName>
    </submittedName>
</protein>
<dbReference type="GO" id="GO:0007010">
    <property type="term" value="P:cytoskeleton organization"/>
    <property type="evidence" value="ECO:0007669"/>
    <property type="project" value="TreeGrafter"/>
</dbReference>
<dbReference type="InParanoid" id="A0A4W3GKU2"/>
<comment type="subcellular location">
    <subcellularLocation>
        <location evidence="1">Cytoplasm</location>
        <location evidence="1">Cytoskeleton</location>
    </subcellularLocation>
</comment>
<feature type="region of interest" description="Disordered" evidence="11">
    <location>
        <begin position="136"/>
        <end position="159"/>
    </location>
</feature>
<keyword evidence="7 10" id="KW-0863">Zinc-finger</keyword>
<dbReference type="OMA" id="NHINLAM"/>
<keyword evidence="2" id="KW-0963">Cytoplasm</keyword>
<evidence type="ECO:0000313" key="15">
    <source>
        <dbReference type="Proteomes" id="UP000314986"/>
    </source>
</evidence>
<evidence type="ECO:0000256" key="9">
    <source>
        <dbReference type="ARBA" id="ARBA00023212"/>
    </source>
</evidence>
<keyword evidence="5" id="KW-0479">Metal-binding</keyword>
<dbReference type="SMART" id="SM00233">
    <property type="entry name" value="PH"/>
    <property type="match status" value="1"/>
</dbReference>
<dbReference type="PROSITE" id="PS50178">
    <property type="entry name" value="ZF_FYVE"/>
    <property type="match status" value="1"/>
</dbReference>
<dbReference type="PANTHER" id="PTHR12673">
    <property type="entry name" value="FACIOGENITAL DYSPLASIA PROTEIN"/>
    <property type="match status" value="1"/>
</dbReference>
<feature type="domain" description="FYVE-type" evidence="13">
    <location>
        <begin position="162"/>
        <end position="222"/>
    </location>
</feature>
<reference evidence="14" key="5">
    <citation type="submission" date="2025-09" db="UniProtKB">
        <authorList>
            <consortium name="Ensembl"/>
        </authorList>
    </citation>
    <scope>IDENTIFICATION</scope>
</reference>
<sequence length="290" mass="31965">ERMHKLLKVYELLGGEEDIVNPTKELIKEGHILKLSAKNRSSQERYLILFNDRLLYCVPKLRLIGQKFGVRARIDVEGMELKETSSLSASHTFLVSGKQRSLELLASSVSDCVCVTPQAIQDTIVKHEEMAHLLNGSLRDSETPPDSPASDLGRRAPTPIREKDVTMCMKCQEPFNSITKRRHHCKACGHVVCGKCSEFRAQLKYDNNRWSRVCCDCHTALQGTAASPPQPEPPSHRRRSILQVRATTQRLGPGGAGGVGAGGRGLRGRSSLTEAQWLREMGLEGVSGGG</sequence>
<dbReference type="Proteomes" id="UP000314986">
    <property type="component" value="Unassembled WGS sequence"/>
</dbReference>
<evidence type="ECO:0000259" key="13">
    <source>
        <dbReference type="PROSITE" id="PS50178"/>
    </source>
</evidence>
<evidence type="ECO:0000256" key="4">
    <source>
        <dbReference type="ARBA" id="ARBA00022658"/>
    </source>
</evidence>
<dbReference type="GO" id="GO:0005856">
    <property type="term" value="C:cytoskeleton"/>
    <property type="evidence" value="ECO:0007669"/>
    <property type="project" value="UniProtKB-SubCell"/>
</dbReference>
<feature type="domain" description="PH" evidence="12">
    <location>
        <begin position="25"/>
        <end position="125"/>
    </location>
</feature>
<dbReference type="PROSITE" id="PS50003">
    <property type="entry name" value="PH_DOMAIN"/>
    <property type="match status" value="1"/>
</dbReference>
<dbReference type="InterPro" id="IPR051092">
    <property type="entry name" value="FYVE_RhoGEF_PH"/>
</dbReference>
<dbReference type="InterPro" id="IPR011011">
    <property type="entry name" value="Znf_FYVE_PHD"/>
</dbReference>
<dbReference type="GO" id="GO:0005085">
    <property type="term" value="F:guanyl-nucleotide exchange factor activity"/>
    <property type="evidence" value="ECO:0007669"/>
    <property type="project" value="UniProtKB-KW"/>
</dbReference>
<keyword evidence="6" id="KW-0677">Repeat</keyword>
<evidence type="ECO:0000256" key="5">
    <source>
        <dbReference type="ARBA" id="ARBA00022723"/>
    </source>
</evidence>
<dbReference type="SUPFAM" id="SSF57903">
    <property type="entry name" value="FYVE/PHD zinc finger"/>
    <property type="match status" value="1"/>
</dbReference>
<dbReference type="Gene3D" id="3.30.40.10">
    <property type="entry name" value="Zinc/RING finger domain, C3HC4 (zinc finger)"/>
    <property type="match status" value="1"/>
</dbReference>
<dbReference type="AlphaFoldDB" id="A0A4W3GKU2"/>
<keyword evidence="3" id="KW-0597">Phosphoprotein</keyword>
<evidence type="ECO:0000259" key="12">
    <source>
        <dbReference type="PROSITE" id="PS50003"/>
    </source>
</evidence>
<dbReference type="InterPro" id="IPR017455">
    <property type="entry name" value="Znf_FYVE-rel"/>
</dbReference>
<evidence type="ECO:0000256" key="8">
    <source>
        <dbReference type="ARBA" id="ARBA00022833"/>
    </source>
</evidence>
<dbReference type="Pfam" id="PF00169">
    <property type="entry name" value="PH"/>
    <property type="match status" value="1"/>
</dbReference>
<reference evidence="15" key="2">
    <citation type="journal article" date="2007" name="PLoS Biol.">
        <title>Survey sequencing and comparative analysis of the elephant shark (Callorhinchus milii) genome.</title>
        <authorList>
            <person name="Venkatesh B."/>
            <person name="Kirkness E.F."/>
            <person name="Loh Y.H."/>
            <person name="Halpern A.L."/>
            <person name="Lee A.P."/>
            <person name="Johnson J."/>
            <person name="Dandona N."/>
            <person name="Viswanathan L.D."/>
            <person name="Tay A."/>
            <person name="Venter J.C."/>
            <person name="Strausberg R.L."/>
            <person name="Brenner S."/>
        </authorList>
    </citation>
    <scope>NUCLEOTIDE SEQUENCE [LARGE SCALE GENOMIC DNA]</scope>
</reference>
<reference evidence="14" key="4">
    <citation type="submission" date="2025-08" db="UniProtKB">
        <authorList>
            <consortium name="Ensembl"/>
        </authorList>
    </citation>
    <scope>IDENTIFICATION</scope>
</reference>
<dbReference type="Pfam" id="PF01363">
    <property type="entry name" value="FYVE"/>
    <property type="match status" value="1"/>
</dbReference>
<dbReference type="Ensembl" id="ENSCMIT00000004142.1">
    <property type="protein sequence ID" value="ENSCMIP00000003991.1"/>
    <property type="gene ID" value="ENSCMIG00000002391.1"/>
</dbReference>
<keyword evidence="8" id="KW-0862">Zinc</keyword>
<accession>A0A4W3GKU2</accession>
<dbReference type="Gene3D" id="2.30.29.30">
    <property type="entry name" value="Pleckstrin-homology domain (PH domain)/Phosphotyrosine-binding domain (PTB)"/>
    <property type="match status" value="1"/>
</dbReference>